<dbReference type="STRING" id="1121416.SAMN02745220_01951"/>
<dbReference type="InterPro" id="IPR004358">
    <property type="entry name" value="Sig_transdc_His_kin-like_C"/>
</dbReference>
<evidence type="ECO:0000256" key="3">
    <source>
        <dbReference type="ARBA" id="ARBA00022553"/>
    </source>
</evidence>
<dbReference type="CDD" id="cd00082">
    <property type="entry name" value="HisKA"/>
    <property type="match status" value="1"/>
</dbReference>
<dbReference type="NCBIfam" id="TIGR00277">
    <property type="entry name" value="HDIG"/>
    <property type="match status" value="1"/>
</dbReference>
<dbReference type="PANTHER" id="PTHR33525">
    <property type="match status" value="1"/>
</dbReference>
<reference evidence="6 7" key="1">
    <citation type="submission" date="2016-12" db="EMBL/GenBank/DDBJ databases">
        <authorList>
            <person name="Song W.-J."/>
            <person name="Kurnit D.M."/>
        </authorList>
    </citation>
    <scope>NUCLEOTIDE SEQUENCE [LARGE SCALE GENOMIC DNA]</scope>
    <source>
        <strain evidence="6 7">DSM 18488</strain>
    </source>
</reference>
<dbReference type="Pfam" id="PF01590">
    <property type="entry name" value="GAF"/>
    <property type="match status" value="1"/>
</dbReference>
<gene>
    <name evidence="6" type="ORF">SAMN02745220_01951</name>
</gene>
<dbReference type="InterPro" id="IPR036097">
    <property type="entry name" value="HisK_dim/P_sf"/>
</dbReference>
<evidence type="ECO:0000313" key="6">
    <source>
        <dbReference type="EMBL" id="SHO47749.1"/>
    </source>
</evidence>
<dbReference type="Gene3D" id="1.10.3210.10">
    <property type="entry name" value="Hypothetical protein af1432"/>
    <property type="match status" value="1"/>
</dbReference>
<dbReference type="InterPro" id="IPR003607">
    <property type="entry name" value="HD/PDEase_dom"/>
</dbReference>
<dbReference type="Gene3D" id="3.30.565.10">
    <property type="entry name" value="Histidine kinase-like ATPase, C-terminal domain"/>
    <property type="match status" value="1"/>
</dbReference>
<dbReference type="InterPro" id="IPR003661">
    <property type="entry name" value="HisK_dim/P_dom"/>
</dbReference>
<dbReference type="EC" id="2.7.13.3" evidence="2"/>
<dbReference type="EMBL" id="FRFE01000008">
    <property type="protein sequence ID" value="SHO47749.1"/>
    <property type="molecule type" value="Genomic_DNA"/>
</dbReference>
<keyword evidence="7" id="KW-1185">Reference proteome</keyword>
<dbReference type="InterPro" id="IPR036890">
    <property type="entry name" value="HATPase_C_sf"/>
</dbReference>
<organism evidence="6 7">
    <name type="scientific">Desulfopila aestuarii DSM 18488</name>
    <dbReference type="NCBI Taxonomy" id="1121416"/>
    <lineage>
        <taxon>Bacteria</taxon>
        <taxon>Pseudomonadati</taxon>
        <taxon>Thermodesulfobacteriota</taxon>
        <taxon>Desulfobulbia</taxon>
        <taxon>Desulfobulbales</taxon>
        <taxon>Desulfocapsaceae</taxon>
        <taxon>Desulfopila</taxon>
    </lineage>
</organism>
<dbReference type="AlphaFoldDB" id="A0A1M7Y5L6"/>
<dbReference type="SUPFAM" id="SSF109604">
    <property type="entry name" value="HD-domain/PDEase-like"/>
    <property type="match status" value="1"/>
</dbReference>
<dbReference type="PROSITE" id="PS50109">
    <property type="entry name" value="HIS_KIN"/>
    <property type="match status" value="1"/>
</dbReference>
<comment type="catalytic activity">
    <reaction evidence="1">
        <text>ATP + protein L-histidine = ADP + protein N-phospho-L-histidine.</text>
        <dbReference type="EC" id="2.7.13.3"/>
    </reaction>
</comment>
<dbReference type="InterPro" id="IPR005467">
    <property type="entry name" value="His_kinase_dom"/>
</dbReference>
<dbReference type="InterPro" id="IPR003018">
    <property type="entry name" value="GAF"/>
</dbReference>
<dbReference type="SUPFAM" id="SSF55874">
    <property type="entry name" value="ATPase domain of HSP90 chaperone/DNA topoisomerase II/histidine kinase"/>
    <property type="match status" value="1"/>
</dbReference>
<dbReference type="InterPro" id="IPR013976">
    <property type="entry name" value="HDOD"/>
</dbReference>
<feature type="domain" description="HDOD" evidence="5">
    <location>
        <begin position="24"/>
        <end position="221"/>
    </location>
</feature>
<dbReference type="PANTHER" id="PTHR33525:SF3">
    <property type="entry name" value="RIBONUCLEASE Y"/>
    <property type="match status" value="1"/>
</dbReference>
<dbReference type="PROSITE" id="PS51833">
    <property type="entry name" value="HDOD"/>
    <property type="match status" value="1"/>
</dbReference>
<dbReference type="SMART" id="SM00387">
    <property type="entry name" value="HATPase_c"/>
    <property type="match status" value="1"/>
</dbReference>
<evidence type="ECO:0000313" key="7">
    <source>
        <dbReference type="Proteomes" id="UP000184603"/>
    </source>
</evidence>
<dbReference type="Proteomes" id="UP000184603">
    <property type="component" value="Unassembled WGS sequence"/>
</dbReference>
<dbReference type="GO" id="GO:0000155">
    <property type="term" value="F:phosphorelay sensor kinase activity"/>
    <property type="evidence" value="ECO:0007669"/>
    <property type="project" value="InterPro"/>
</dbReference>
<keyword evidence="3" id="KW-0597">Phosphoprotein</keyword>
<dbReference type="SMART" id="SM00471">
    <property type="entry name" value="HDc"/>
    <property type="match status" value="1"/>
</dbReference>
<dbReference type="Pfam" id="PF08668">
    <property type="entry name" value="HDOD"/>
    <property type="match status" value="1"/>
</dbReference>
<evidence type="ECO:0000259" key="4">
    <source>
        <dbReference type="PROSITE" id="PS50109"/>
    </source>
</evidence>
<dbReference type="InterPro" id="IPR006675">
    <property type="entry name" value="HDIG_dom"/>
</dbReference>
<name>A0A1M7Y5L6_9BACT</name>
<dbReference type="Gene3D" id="3.30.450.40">
    <property type="match status" value="1"/>
</dbReference>
<dbReference type="InterPro" id="IPR029016">
    <property type="entry name" value="GAF-like_dom_sf"/>
</dbReference>
<dbReference type="SUPFAM" id="SSF47384">
    <property type="entry name" value="Homodimeric domain of signal transducing histidine kinase"/>
    <property type="match status" value="1"/>
</dbReference>
<accession>A0A1M7Y5L6</accession>
<dbReference type="Pfam" id="PF02518">
    <property type="entry name" value="HATPase_c"/>
    <property type="match status" value="1"/>
</dbReference>
<dbReference type="InterPro" id="IPR003594">
    <property type="entry name" value="HATPase_dom"/>
</dbReference>
<dbReference type="Gene3D" id="1.10.287.130">
    <property type="match status" value="1"/>
</dbReference>
<protein>
    <recommendedName>
        <fullName evidence="2">histidine kinase</fullName>
        <ecNumber evidence="2">2.7.13.3</ecNumber>
    </recommendedName>
</protein>
<feature type="domain" description="Histidine kinase" evidence="4">
    <location>
        <begin position="521"/>
        <end position="737"/>
    </location>
</feature>
<evidence type="ECO:0000259" key="5">
    <source>
        <dbReference type="PROSITE" id="PS51833"/>
    </source>
</evidence>
<dbReference type="InterPro" id="IPR052340">
    <property type="entry name" value="RNase_Y/CdgJ"/>
</dbReference>
<dbReference type="CDD" id="cd00077">
    <property type="entry name" value="HDc"/>
    <property type="match status" value="1"/>
</dbReference>
<evidence type="ECO:0000256" key="1">
    <source>
        <dbReference type="ARBA" id="ARBA00000085"/>
    </source>
</evidence>
<evidence type="ECO:0000256" key="2">
    <source>
        <dbReference type="ARBA" id="ARBA00012438"/>
    </source>
</evidence>
<proteinExistence type="predicted"/>
<sequence length="742" mass="80407">MNSRVYNMMSKDSVYTQLESSGKLPVLPEVLLSLLAACEDQDCSISDIADIISRDPALSLRVLQLVNSAYYGCRHSFGGIEQAVIYLGANTVKNLAVTTSVHQVFEEKKVSGTSASDSGRFWYHSLLTATIARRIALAFGGCNADEAYLAGLLHDIGKRLLASAFSEVYPVQKLQDLHGEDKLQLEMETTGLHHCEAGAWLVRQWNLGSLVADAIEYHHEPLDQVGEAFPLVKIVYLANLLANSGQDESQLNGVPLALFGDEHPDISSCVESSSEEVAQVAVSMGIHVSPPAIAPVSASGQELAASGGDRDTIVKDTAHHDHAQLMRATVAARVRNMSLLSTFQEDLMQAEGTDAILAAFEKAMVILFDIHSVLFFLPDREGVLLRCQVSEAGILRHVSQGLSFPLRQSASQIVSAYMEKRQPGYITRDRNGASIADQQILAVLGSDRAYPVPLVVDNRAVGVVVLGLPDGWDLLTEDDRRLVMIIVQQVALRLYVEQEKILKAEALNRERMEAIATTARKLAHEINNPLGIVGNYLVTLRLKLTGETDVLNELAIIDEEIQRISSMVGQMEMYSQAPFSRFEPLDVNAVVRDIIQIAKPSLFNGNGPTVSFIPGTELPLLTTSKDAVKQVLINLLKNAAEAMPDGGRVIVRTRKSQPEGVGDSGGVEVIVADSGPGLPEQVMQNLYKPFITTKQNGHSGLGLSIVQKVVKDIGGKLSCLSSPAEGTTFTIYLPGVLPEGFS</sequence>
<dbReference type="SUPFAM" id="SSF55781">
    <property type="entry name" value="GAF domain-like"/>
    <property type="match status" value="1"/>
</dbReference>
<dbReference type="PRINTS" id="PR00344">
    <property type="entry name" value="BCTRLSENSOR"/>
</dbReference>